<evidence type="ECO:0000313" key="2">
    <source>
        <dbReference type="EMBL" id="GFH47549.1"/>
    </source>
</evidence>
<evidence type="ECO:0000313" key="3">
    <source>
        <dbReference type="Proteomes" id="UP001054902"/>
    </source>
</evidence>
<gene>
    <name evidence="2" type="ORF">CTEN210_04024</name>
</gene>
<keyword evidence="1" id="KW-1133">Transmembrane helix</keyword>
<reference evidence="2 3" key="1">
    <citation type="journal article" date="2021" name="Sci. Rep.">
        <title>The genome of the diatom Chaetoceros tenuissimus carries an ancient integrated fragment of an extant virus.</title>
        <authorList>
            <person name="Hongo Y."/>
            <person name="Kimura K."/>
            <person name="Takaki Y."/>
            <person name="Yoshida Y."/>
            <person name="Baba S."/>
            <person name="Kobayashi G."/>
            <person name="Nagasaki K."/>
            <person name="Hano T."/>
            <person name="Tomaru Y."/>
        </authorList>
    </citation>
    <scope>NUCLEOTIDE SEQUENCE [LARGE SCALE GENOMIC DNA]</scope>
    <source>
        <strain evidence="2 3">NIES-3715</strain>
    </source>
</reference>
<proteinExistence type="predicted"/>
<organism evidence="2 3">
    <name type="scientific">Chaetoceros tenuissimus</name>
    <dbReference type="NCBI Taxonomy" id="426638"/>
    <lineage>
        <taxon>Eukaryota</taxon>
        <taxon>Sar</taxon>
        <taxon>Stramenopiles</taxon>
        <taxon>Ochrophyta</taxon>
        <taxon>Bacillariophyta</taxon>
        <taxon>Coscinodiscophyceae</taxon>
        <taxon>Chaetocerotophycidae</taxon>
        <taxon>Chaetocerotales</taxon>
        <taxon>Chaetocerotaceae</taxon>
        <taxon>Chaetoceros</taxon>
    </lineage>
</organism>
<dbReference type="Proteomes" id="UP001054902">
    <property type="component" value="Unassembled WGS sequence"/>
</dbReference>
<accession>A0AAD3CMS9</accession>
<dbReference type="AlphaFoldDB" id="A0AAD3CMS9"/>
<keyword evidence="3" id="KW-1185">Reference proteome</keyword>
<sequence length="112" mass="13766">MVKTNCFTEFIKWIRFILWMFQFGLMYLWHRLFRCMSADEAIDRMAEIVEHHHPIEQPRWFGSRPKSIIPKPFHNKKNQEFSPKPVRYPKRSCCQEFQVPLHWIRAFVSQRA</sequence>
<keyword evidence="1" id="KW-0472">Membrane</keyword>
<feature type="transmembrane region" description="Helical" evidence="1">
    <location>
        <begin position="12"/>
        <end position="29"/>
    </location>
</feature>
<protein>
    <submittedName>
        <fullName evidence="2">Uncharacterized protein</fullName>
    </submittedName>
</protein>
<comment type="caution">
    <text evidence="2">The sequence shown here is derived from an EMBL/GenBank/DDBJ whole genome shotgun (WGS) entry which is preliminary data.</text>
</comment>
<evidence type="ECO:0000256" key="1">
    <source>
        <dbReference type="SAM" id="Phobius"/>
    </source>
</evidence>
<name>A0AAD3CMS9_9STRA</name>
<dbReference type="EMBL" id="BLLK01000023">
    <property type="protein sequence ID" value="GFH47549.1"/>
    <property type="molecule type" value="Genomic_DNA"/>
</dbReference>
<keyword evidence="1" id="KW-0812">Transmembrane</keyword>